<keyword evidence="8" id="KW-0653">Protein transport</keyword>
<evidence type="ECO:0000256" key="5">
    <source>
        <dbReference type="ARBA" id="ARBA00017036"/>
    </source>
</evidence>
<dbReference type="GO" id="GO:0005634">
    <property type="term" value="C:nucleus"/>
    <property type="evidence" value="ECO:0007669"/>
    <property type="project" value="UniProtKB-SubCell"/>
</dbReference>
<keyword evidence="9" id="KW-0539">Nucleus</keyword>
<evidence type="ECO:0000256" key="6">
    <source>
        <dbReference type="ARBA" id="ARBA00022448"/>
    </source>
</evidence>
<dbReference type="InterPro" id="IPR040218">
    <property type="entry name" value="SLC7A6OS"/>
</dbReference>
<dbReference type="PANTHER" id="PTHR31196">
    <property type="entry name" value="RNA POLYMERASE II NUCLEAR LOCALIZATION PROTEIN SLC7A6OS-RELATED"/>
    <property type="match status" value="1"/>
</dbReference>
<dbReference type="AlphaFoldDB" id="A0A914VSY3"/>
<evidence type="ECO:0000256" key="3">
    <source>
        <dbReference type="ARBA" id="ARBA00004496"/>
    </source>
</evidence>
<evidence type="ECO:0000259" key="11">
    <source>
        <dbReference type="Pfam" id="PF08574"/>
    </source>
</evidence>
<proteinExistence type="inferred from homology"/>
<evidence type="ECO:0000256" key="1">
    <source>
        <dbReference type="ARBA" id="ARBA00003202"/>
    </source>
</evidence>
<evidence type="ECO:0000256" key="2">
    <source>
        <dbReference type="ARBA" id="ARBA00004123"/>
    </source>
</evidence>
<name>A0A914VSY3_9BILA</name>
<reference evidence="13" key="1">
    <citation type="submission" date="2022-11" db="UniProtKB">
        <authorList>
            <consortium name="WormBaseParasite"/>
        </authorList>
    </citation>
    <scope>IDENTIFICATION</scope>
</reference>
<feature type="domain" description="Transcription factor Iwr1" evidence="11">
    <location>
        <begin position="147"/>
        <end position="221"/>
    </location>
</feature>
<keyword evidence="7" id="KW-0963">Cytoplasm</keyword>
<evidence type="ECO:0000313" key="13">
    <source>
        <dbReference type="WBParaSite" id="PSAMB.scaffold2406size23384.g17685.t1"/>
    </source>
</evidence>
<dbReference type="WBParaSite" id="PSAMB.scaffold2406size23384.g17685.t1">
    <property type="protein sequence ID" value="PSAMB.scaffold2406size23384.g17685.t1"/>
    <property type="gene ID" value="PSAMB.scaffold2406size23384.g17685"/>
</dbReference>
<keyword evidence="6" id="KW-0813">Transport</keyword>
<dbReference type="GO" id="GO:0015031">
    <property type="term" value="P:protein transport"/>
    <property type="evidence" value="ECO:0007669"/>
    <property type="project" value="UniProtKB-KW"/>
</dbReference>
<feature type="region of interest" description="Disordered" evidence="10">
    <location>
        <begin position="189"/>
        <end position="260"/>
    </location>
</feature>
<evidence type="ECO:0000256" key="4">
    <source>
        <dbReference type="ARBA" id="ARBA00010218"/>
    </source>
</evidence>
<evidence type="ECO:0000256" key="7">
    <source>
        <dbReference type="ARBA" id="ARBA00022490"/>
    </source>
</evidence>
<protein>
    <recommendedName>
        <fullName evidence="5">Probable RNA polymerase II nuclear localization protein SLC7A6OS</fullName>
    </recommendedName>
</protein>
<comment type="subcellular location">
    <subcellularLocation>
        <location evidence="3">Cytoplasm</location>
    </subcellularLocation>
    <subcellularLocation>
        <location evidence="2">Nucleus</location>
    </subcellularLocation>
</comment>
<feature type="compositionally biased region" description="Acidic residues" evidence="10">
    <location>
        <begin position="189"/>
        <end position="209"/>
    </location>
</feature>
<accession>A0A914VSY3</accession>
<keyword evidence="12" id="KW-1185">Reference proteome</keyword>
<feature type="compositionally biased region" description="Acidic residues" evidence="10">
    <location>
        <begin position="218"/>
        <end position="235"/>
    </location>
</feature>
<dbReference type="GO" id="GO:0005737">
    <property type="term" value="C:cytoplasm"/>
    <property type="evidence" value="ECO:0007669"/>
    <property type="project" value="UniProtKB-SubCell"/>
</dbReference>
<dbReference type="Proteomes" id="UP000887566">
    <property type="component" value="Unplaced"/>
</dbReference>
<dbReference type="PANTHER" id="PTHR31196:SF2">
    <property type="entry name" value="RNA POLYMERASE II NUCLEAR LOCALIZATION PROTEIN SLC7A6OS-RELATED"/>
    <property type="match status" value="1"/>
</dbReference>
<comment type="function">
    <text evidence="1">Directs RNA polymerase II nuclear import.</text>
</comment>
<dbReference type="Pfam" id="PF08574">
    <property type="entry name" value="Iwr1"/>
    <property type="match status" value="1"/>
</dbReference>
<feature type="compositionally biased region" description="Acidic residues" evidence="10">
    <location>
        <begin position="249"/>
        <end position="260"/>
    </location>
</feature>
<evidence type="ECO:0000313" key="12">
    <source>
        <dbReference type="Proteomes" id="UP000887566"/>
    </source>
</evidence>
<evidence type="ECO:0000256" key="8">
    <source>
        <dbReference type="ARBA" id="ARBA00022927"/>
    </source>
</evidence>
<organism evidence="12 13">
    <name type="scientific">Plectus sambesii</name>
    <dbReference type="NCBI Taxonomy" id="2011161"/>
    <lineage>
        <taxon>Eukaryota</taxon>
        <taxon>Metazoa</taxon>
        <taxon>Ecdysozoa</taxon>
        <taxon>Nematoda</taxon>
        <taxon>Chromadorea</taxon>
        <taxon>Plectida</taxon>
        <taxon>Plectina</taxon>
        <taxon>Plectoidea</taxon>
        <taxon>Plectidae</taxon>
        <taxon>Plectus</taxon>
    </lineage>
</organism>
<dbReference type="GO" id="GO:0032502">
    <property type="term" value="P:developmental process"/>
    <property type="evidence" value="ECO:0007669"/>
    <property type="project" value="TreeGrafter"/>
</dbReference>
<evidence type="ECO:0000256" key="10">
    <source>
        <dbReference type="SAM" id="MobiDB-lite"/>
    </source>
</evidence>
<comment type="similarity">
    <text evidence="4">Belongs to the IWR1/SLC7A6OS family.</text>
</comment>
<evidence type="ECO:0000256" key="9">
    <source>
        <dbReference type="ARBA" id="ARBA00023242"/>
    </source>
</evidence>
<sequence length="260" mass="28541">MANAVIRIRRKRSADPHSALLLSFKRQRTDAAGENRLLYRLAGTANESDVRGEIEKLARSSQLSSIALADLDTEQGTVSTVESIDLGELPEAVEETEDAHPLACLNDAVGEVGGVPLPTIDNAQSSSITCNGTPLIRVQSTTTPADDDFVYDLYVKKKVEAADAASIPPEYFADLVDVRFLNAQQELVFVDEDDEDGDESIPDDEDSNDEGNARNDYPDEEDEDEENDSDEDDDVLAERFHRIGFQDGSFEEFGDDSDCD</sequence>
<dbReference type="InterPro" id="IPR013883">
    <property type="entry name" value="TF_Iwr1_dom"/>
</dbReference>